<dbReference type="SMART" id="SM00382">
    <property type="entry name" value="AAA"/>
    <property type="match status" value="1"/>
</dbReference>
<evidence type="ECO:0000256" key="1">
    <source>
        <dbReference type="ARBA" id="ARBA00005417"/>
    </source>
</evidence>
<sequence>MAANRAAKSAGDLSFVRLESISKTYGDVVALDDVSLDIAEGEFLTLLGPSGSGKTTCLRAIAGMSRPDAGRLSIAGRDVSAVPMNRRNIGMVFQNYSLFPHLSVAQNVGYPLRVRRIPAAEAERRVGEALELVRLSGYGARRPSELSGGQQQRVALARALVFEPDVLLLDEPLSALDRVLREEMQLELRRIHREIGTTMICVTHDRSEALTMSDRIVVMRAGRIVQDAPPESIYLKSGSRFVAEFLGEVNVLPMTLGDGALLRDAAGRPLAVETGELPAGPVDVVARVEHVRLTAAGNGRSGEGEWRGIVTEALFLGDAVRFVVDCAPHTITARLTLEQARGIRPGDAVTVDFSGEPPMVFEGTGER</sequence>
<name>A0ABS3J878_9HYPH</name>
<keyword evidence="7" id="KW-1185">Reference proteome</keyword>
<accession>A0ABS3J878</accession>
<keyword evidence="2" id="KW-0813">Transport</keyword>
<evidence type="ECO:0000313" key="6">
    <source>
        <dbReference type="EMBL" id="MBO0904781.1"/>
    </source>
</evidence>
<dbReference type="InterPro" id="IPR050093">
    <property type="entry name" value="ABC_SmlMolc_Importer"/>
</dbReference>
<dbReference type="PROSITE" id="PS50893">
    <property type="entry name" value="ABC_TRANSPORTER_2"/>
    <property type="match status" value="1"/>
</dbReference>
<evidence type="ECO:0000256" key="4">
    <source>
        <dbReference type="ARBA" id="ARBA00022840"/>
    </source>
</evidence>
<dbReference type="InterPro" id="IPR017871">
    <property type="entry name" value="ABC_transporter-like_CS"/>
</dbReference>
<comment type="similarity">
    <text evidence="1">Belongs to the ABC transporter superfamily.</text>
</comment>
<dbReference type="EMBL" id="JAFMPY010000014">
    <property type="protein sequence ID" value="MBO0904781.1"/>
    <property type="molecule type" value="Genomic_DNA"/>
</dbReference>
<organism evidence="6 7">
    <name type="scientific">Jiella sonneratiae</name>
    <dbReference type="NCBI Taxonomy" id="2816856"/>
    <lineage>
        <taxon>Bacteria</taxon>
        <taxon>Pseudomonadati</taxon>
        <taxon>Pseudomonadota</taxon>
        <taxon>Alphaproteobacteria</taxon>
        <taxon>Hyphomicrobiales</taxon>
        <taxon>Aurantimonadaceae</taxon>
        <taxon>Jiella</taxon>
    </lineage>
</organism>
<protein>
    <submittedName>
        <fullName evidence="6">ABC transporter ATP-binding protein</fullName>
    </submittedName>
</protein>
<dbReference type="PROSITE" id="PS00211">
    <property type="entry name" value="ABC_TRANSPORTER_1"/>
    <property type="match status" value="1"/>
</dbReference>
<dbReference type="Proteomes" id="UP000664288">
    <property type="component" value="Unassembled WGS sequence"/>
</dbReference>
<dbReference type="PANTHER" id="PTHR42781">
    <property type="entry name" value="SPERMIDINE/PUTRESCINE IMPORT ATP-BINDING PROTEIN POTA"/>
    <property type="match status" value="1"/>
</dbReference>
<gene>
    <name evidence="6" type="ORF">J1C47_14135</name>
</gene>
<dbReference type="SUPFAM" id="SSF52540">
    <property type="entry name" value="P-loop containing nucleoside triphosphate hydrolases"/>
    <property type="match status" value="1"/>
</dbReference>
<evidence type="ECO:0000313" key="7">
    <source>
        <dbReference type="Proteomes" id="UP000664288"/>
    </source>
</evidence>
<dbReference type="GO" id="GO:0005524">
    <property type="term" value="F:ATP binding"/>
    <property type="evidence" value="ECO:0007669"/>
    <property type="project" value="UniProtKB-KW"/>
</dbReference>
<dbReference type="InterPro" id="IPR008995">
    <property type="entry name" value="Mo/tungstate-bd_C_term_dom"/>
</dbReference>
<evidence type="ECO:0000259" key="5">
    <source>
        <dbReference type="PROSITE" id="PS50893"/>
    </source>
</evidence>
<dbReference type="Pfam" id="PF00005">
    <property type="entry name" value="ABC_tran"/>
    <property type="match status" value="1"/>
</dbReference>
<evidence type="ECO:0000256" key="2">
    <source>
        <dbReference type="ARBA" id="ARBA00022448"/>
    </source>
</evidence>
<dbReference type="SUPFAM" id="SSF50331">
    <property type="entry name" value="MOP-like"/>
    <property type="match status" value="1"/>
</dbReference>
<feature type="domain" description="ABC transporter" evidence="5">
    <location>
        <begin position="16"/>
        <end position="246"/>
    </location>
</feature>
<dbReference type="InterPro" id="IPR003593">
    <property type="entry name" value="AAA+_ATPase"/>
</dbReference>
<proteinExistence type="inferred from homology"/>
<evidence type="ECO:0000256" key="3">
    <source>
        <dbReference type="ARBA" id="ARBA00022741"/>
    </source>
</evidence>
<dbReference type="RefSeq" id="WP_207351417.1">
    <property type="nucleotide sequence ID" value="NZ_JAFMPY010000014.1"/>
</dbReference>
<keyword evidence="3" id="KW-0547">Nucleotide-binding</keyword>
<dbReference type="InterPro" id="IPR027417">
    <property type="entry name" value="P-loop_NTPase"/>
</dbReference>
<dbReference type="InterPro" id="IPR003439">
    <property type="entry name" value="ABC_transporter-like_ATP-bd"/>
</dbReference>
<dbReference type="Gene3D" id="3.40.50.300">
    <property type="entry name" value="P-loop containing nucleotide triphosphate hydrolases"/>
    <property type="match status" value="1"/>
</dbReference>
<dbReference type="Pfam" id="PF08402">
    <property type="entry name" value="TOBE_2"/>
    <property type="match status" value="1"/>
</dbReference>
<dbReference type="InterPro" id="IPR013611">
    <property type="entry name" value="Transp-assoc_OB_typ2"/>
</dbReference>
<keyword evidence="4 6" id="KW-0067">ATP-binding</keyword>
<dbReference type="PANTHER" id="PTHR42781:SF4">
    <property type="entry name" value="SPERMIDINE_PUTRESCINE IMPORT ATP-BINDING PROTEIN POTA"/>
    <property type="match status" value="1"/>
</dbReference>
<comment type="caution">
    <text evidence="6">The sequence shown here is derived from an EMBL/GenBank/DDBJ whole genome shotgun (WGS) entry which is preliminary data.</text>
</comment>
<reference evidence="6 7" key="1">
    <citation type="submission" date="2021-03" db="EMBL/GenBank/DDBJ databases">
        <title>Whole genome sequence of Jiella sp. MQZ13P-4.</title>
        <authorList>
            <person name="Tuo L."/>
        </authorList>
    </citation>
    <scope>NUCLEOTIDE SEQUENCE [LARGE SCALE GENOMIC DNA]</scope>
    <source>
        <strain evidence="6 7">MQZ13P-4</strain>
    </source>
</reference>